<name>A0A1N6VEA8_9EURY</name>
<keyword evidence="2" id="KW-1185">Reference proteome</keyword>
<gene>
    <name evidence="1" type="ORF">SAMN05421858_0322</name>
</gene>
<evidence type="ECO:0000313" key="2">
    <source>
        <dbReference type="Proteomes" id="UP000186914"/>
    </source>
</evidence>
<proteinExistence type="predicted"/>
<organism evidence="1 2">
    <name type="scientific">Haladaptatus litoreus</name>
    <dbReference type="NCBI Taxonomy" id="553468"/>
    <lineage>
        <taxon>Archaea</taxon>
        <taxon>Methanobacteriati</taxon>
        <taxon>Methanobacteriota</taxon>
        <taxon>Stenosarchaea group</taxon>
        <taxon>Halobacteria</taxon>
        <taxon>Halobacteriales</taxon>
        <taxon>Haladaptataceae</taxon>
        <taxon>Haladaptatus</taxon>
    </lineage>
</organism>
<reference evidence="2" key="1">
    <citation type="submission" date="2017-01" db="EMBL/GenBank/DDBJ databases">
        <authorList>
            <person name="Varghese N."/>
            <person name="Submissions S."/>
        </authorList>
    </citation>
    <scope>NUCLEOTIDE SEQUENCE [LARGE SCALE GENOMIC DNA]</scope>
    <source>
        <strain evidence="2">CGMCC 1.7737</strain>
    </source>
</reference>
<dbReference type="Proteomes" id="UP000186914">
    <property type="component" value="Unassembled WGS sequence"/>
</dbReference>
<accession>A0A1N6VEA8</accession>
<evidence type="ECO:0000313" key="1">
    <source>
        <dbReference type="EMBL" id="SIQ76175.1"/>
    </source>
</evidence>
<protein>
    <submittedName>
        <fullName evidence="1">Uncharacterized protein</fullName>
    </submittedName>
</protein>
<dbReference type="AlphaFoldDB" id="A0A1N6VEA8"/>
<sequence length="75" mass="8194">MARQSEALAVDDRVNKRMGVKEGIGWGGCDGRDFKEISITSGETASAVAVQRRFGWSRQLLPVIKSQKVVSGCRL</sequence>
<dbReference type="EMBL" id="FTNO01000001">
    <property type="protein sequence ID" value="SIQ76175.1"/>
    <property type="molecule type" value="Genomic_DNA"/>
</dbReference>